<dbReference type="PROSITE" id="PS50930">
    <property type="entry name" value="HTH_LYTTR"/>
    <property type="match status" value="1"/>
</dbReference>
<proteinExistence type="predicted"/>
<evidence type="ECO:0000256" key="1">
    <source>
        <dbReference type="PROSITE-ProRule" id="PRU00169"/>
    </source>
</evidence>
<dbReference type="InterPro" id="IPR007492">
    <property type="entry name" value="LytTR_DNA-bd_dom"/>
</dbReference>
<dbReference type="Pfam" id="PF04397">
    <property type="entry name" value="LytTR"/>
    <property type="match status" value="1"/>
</dbReference>
<evidence type="ECO:0000259" key="2">
    <source>
        <dbReference type="PROSITE" id="PS50110"/>
    </source>
</evidence>
<dbReference type="SUPFAM" id="SSF52172">
    <property type="entry name" value="CheY-like"/>
    <property type="match status" value="1"/>
</dbReference>
<dbReference type="EMBL" id="CP002859">
    <property type="protein sequence ID" value="AEI49741.1"/>
    <property type="molecule type" value="Genomic_DNA"/>
</dbReference>
<gene>
    <name evidence="4" type="ordered locus">Runsl_3375</name>
</gene>
<dbReference type="Gene3D" id="2.40.50.1020">
    <property type="entry name" value="LytTr DNA-binding domain"/>
    <property type="match status" value="1"/>
</dbReference>
<keyword evidence="1" id="KW-0597">Phosphoprotein</keyword>
<feature type="modified residue" description="4-aspartylphosphate" evidence="1">
    <location>
        <position position="52"/>
    </location>
</feature>
<reference evidence="4 5" key="2">
    <citation type="journal article" date="2012" name="Stand. Genomic Sci.">
        <title>Complete genome sequence of the aquatic bacterium Runella slithyformis type strain (LSU 4(T)).</title>
        <authorList>
            <person name="Copeland A."/>
            <person name="Zhang X."/>
            <person name="Misra M."/>
            <person name="Lapidus A."/>
            <person name="Nolan M."/>
            <person name="Lucas S."/>
            <person name="Deshpande S."/>
            <person name="Cheng J.F."/>
            <person name="Tapia R."/>
            <person name="Goodwin L.A."/>
            <person name="Pitluck S."/>
            <person name="Liolios K."/>
            <person name="Pagani I."/>
            <person name="Ivanova N."/>
            <person name="Mikhailova N."/>
            <person name="Pati A."/>
            <person name="Chen A."/>
            <person name="Palaniappan K."/>
            <person name="Land M."/>
            <person name="Hauser L."/>
            <person name="Pan C."/>
            <person name="Jeffries C.D."/>
            <person name="Detter J.C."/>
            <person name="Brambilla E.M."/>
            <person name="Rohde M."/>
            <person name="Djao O.D."/>
            <person name="Goker M."/>
            <person name="Sikorski J."/>
            <person name="Tindall B.J."/>
            <person name="Woyke T."/>
            <person name="Bristow J."/>
            <person name="Eisen J.A."/>
            <person name="Markowitz V."/>
            <person name="Hugenholtz P."/>
            <person name="Kyrpides N.C."/>
            <person name="Klenk H.P."/>
            <person name="Mavromatis K."/>
        </authorList>
    </citation>
    <scope>NUCLEOTIDE SEQUENCE [LARGE SCALE GENOMIC DNA]</scope>
    <source>
        <strain evidence="5">ATCC 29530 / DSM 19594 / LMG 11500 / NCIMB 11436 / LSU 4</strain>
    </source>
</reference>
<accession>A0A7U3ZM31</accession>
<protein>
    <submittedName>
        <fullName evidence="4">Two component transcriptional regulator, LytTR family</fullName>
    </submittedName>
</protein>
<evidence type="ECO:0000313" key="5">
    <source>
        <dbReference type="Proteomes" id="UP000000493"/>
    </source>
</evidence>
<dbReference type="Proteomes" id="UP000000493">
    <property type="component" value="Chromosome"/>
</dbReference>
<dbReference type="PROSITE" id="PS50110">
    <property type="entry name" value="RESPONSE_REGULATORY"/>
    <property type="match status" value="1"/>
</dbReference>
<dbReference type="KEGG" id="rsi:Runsl_3375"/>
<organism evidence="4 5">
    <name type="scientific">Runella slithyformis (strain ATCC 29530 / DSM 19594 / LMG 11500 / NCIMB 11436 / LSU 4)</name>
    <dbReference type="NCBI Taxonomy" id="761193"/>
    <lineage>
        <taxon>Bacteria</taxon>
        <taxon>Pseudomonadati</taxon>
        <taxon>Bacteroidota</taxon>
        <taxon>Cytophagia</taxon>
        <taxon>Cytophagales</taxon>
        <taxon>Spirosomataceae</taxon>
        <taxon>Runella</taxon>
    </lineage>
</organism>
<dbReference type="GO" id="GO:0003677">
    <property type="term" value="F:DNA binding"/>
    <property type="evidence" value="ECO:0007669"/>
    <property type="project" value="InterPro"/>
</dbReference>
<name>A0A7U3ZM31_RUNSL</name>
<reference evidence="5" key="1">
    <citation type="submission" date="2011-06" db="EMBL/GenBank/DDBJ databases">
        <title>The complete genome of chromosome of Runella slithyformis DSM 19594.</title>
        <authorList>
            <consortium name="US DOE Joint Genome Institute (JGI-PGF)"/>
            <person name="Lucas S."/>
            <person name="Han J."/>
            <person name="Lapidus A."/>
            <person name="Bruce D."/>
            <person name="Goodwin L."/>
            <person name="Pitluck S."/>
            <person name="Peters L."/>
            <person name="Kyrpides N."/>
            <person name="Mavromatis K."/>
            <person name="Ivanova N."/>
            <person name="Ovchinnikova G."/>
            <person name="Zhang X."/>
            <person name="Misra M."/>
            <person name="Detter J.C."/>
            <person name="Tapia R."/>
            <person name="Han C."/>
            <person name="Land M."/>
            <person name="Hauser L."/>
            <person name="Markowitz V."/>
            <person name="Cheng J.-F."/>
            <person name="Hugenholtz P."/>
            <person name="Woyke T."/>
            <person name="Wu D."/>
            <person name="Tindall B."/>
            <person name="Faehrich R."/>
            <person name="Brambilla E."/>
            <person name="Klenk H.-P."/>
            <person name="Eisen J.A."/>
        </authorList>
    </citation>
    <scope>NUCLEOTIDE SEQUENCE [LARGE SCALE GENOMIC DNA]</scope>
    <source>
        <strain evidence="5">ATCC 29530 / DSM 19594 / LMG 11500 / NCIMB 11436 / LSU 4</strain>
    </source>
</reference>
<keyword evidence="5" id="KW-1185">Reference proteome</keyword>
<feature type="domain" description="HTH LytTR-type" evidence="3">
    <location>
        <begin position="140"/>
        <end position="228"/>
    </location>
</feature>
<dbReference type="InterPro" id="IPR046947">
    <property type="entry name" value="LytR-like"/>
</dbReference>
<dbReference type="InterPro" id="IPR011006">
    <property type="entry name" value="CheY-like_superfamily"/>
</dbReference>
<dbReference type="InterPro" id="IPR001789">
    <property type="entry name" value="Sig_transdc_resp-reg_receiver"/>
</dbReference>
<dbReference type="RefSeq" id="WP_013929045.1">
    <property type="nucleotide sequence ID" value="NC_015703.1"/>
</dbReference>
<dbReference type="SMART" id="SM00850">
    <property type="entry name" value="LytTR"/>
    <property type="match status" value="1"/>
</dbReference>
<dbReference type="PANTHER" id="PTHR37299">
    <property type="entry name" value="TRANSCRIPTIONAL REGULATOR-RELATED"/>
    <property type="match status" value="1"/>
</dbReference>
<dbReference type="AlphaFoldDB" id="A0A7U3ZM31"/>
<dbReference type="Pfam" id="PF00072">
    <property type="entry name" value="Response_reg"/>
    <property type="match status" value="1"/>
</dbReference>
<sequence length="231" mass="26200">MDILIIEDDKVWQQQLELMLDDLPEVRLDFAGTLEEARTKLLTRPPHLVVSDILLTDGIGFRLFTNTDRTYPVIFMTAYASHLLLDQALQISNSTFIVKPFHGLTLIAAIRAMVKPGTVTKLGAPKQLEVLGKFKQKIALAYDAILYIEADGNYMKVYTTDRVYSYKSSLKNLTATLDDRFLQIHKSFIVNTDFVKRMDLTAGIIVTHGKTLPIGRAYRRNTIARLTRIIP</sequence>
<dbReference type="PANTHER" id="PTHR37299:SF1">
    <property type="entry name" value="STAGE 0 SPORULATION PROTEIN A HOMOLOG"/>
    <property type="match status" value="1"/>
</dbReference>
<evidence type="ECO:0000313" key="4">
    <source>
        <dbReference type="EMBL" id="AEI49741.1"/>
    </source>
</evidence>
<dbReference type="Gene3D" id="3.40.50.2300">
    <property type="match status" value="1"/>
</dbReference>
<feature type="domain" description="Response regulatory" evidence="2">
    <location>
        <begin position="2"/>
        <end position="114"/>
    </location>
</feature>
<dbReference type="SMART" id="SM00448">
    <property type="entry name" value="REC"/>
    <property type="match status" value="1"/>
</dbReference>
<dbReference type="GO" id="GO:0000156">
    <property type="term" value="F:phosphorelay response regulator activity"/>
    <property type="evidence" value="ECO:0007669"/>
    <property type="project" value="InterPro"/>
</dbReference>
<evidence type="ECO:0000259" key="3">
    <source>
        <dbReference type="PROSITE" id="PS50930"/>
    </source>
</evidence>